<accession>A0AAZ3SRI7</accession>
<reference evidence="14" key="1">
    <citation type="journal article" date="2018" name="PLoS ONE">
        <title>Chinook salmon (Oncorhynchus tshawytscha) genome and transcriptome.</title>
        <authorList>
            <person name="Christensen K.A."/>
            <person name="Leong J.S."/>
            <person name="Sakhrani D."/>
            <person name="Biagi C.A."/>
            <person name="Minkley D.R."/>
            <person name="Withler R.E."/>
            <person name="Rondeau E.B."/>
            <person name="Koop B.F."/>
            <person name="Devlin R.H."/>
        </authorList>
    </citation>
    <scope>NUCLEOTIDE SEQUENCE [LARGE SCALE GENOMIC DNA]</scope>
</reference>
<dbReference type="AlphaFoldDB" id="A0AAZ3SRI7"/>
<dbReference type="PROSITE" id="PS50157">
    <property type="entry name" value="ZINC_FINGER_C2H2_2"/>
    <property type="match status" value="1"/>
</dbReference>
<keyword evidence="4 10" id="KW-0863">Zinc-finger</keyword>
<dbReference type="GeneTree" id="ENSGT01150000287683"/>
<evidence type="ECO:0000256" key="1">
    <source>
        <dbReference type="ARBA" id="ARBA00004123"/>
    </source>
</evidence>
<evidence type="ECO:0000313" key="13">
    <source>
        <dbReference type="Ensembl" id="ENSOTSP00005155731.1"/>
    </source>
</evidence>
<evidence type="ECO:0000256" key="9">
    <source>
        <dbReference type="ARBA" id="ARBA00023242"/>
    </source>
</evidence>
<dbReference type="Gene3D" id="3.30.160.60">
    <property type="entry name" value="Classic Zinc Finger"/>
    <property type="match status" value="1"/>
</dbReference>
<evidence type="ECO:0000259" key="12">
    <source>
        <dbReference type="PROSITE" id="PS50157"/>
    </source>
</evidence>
<dbReference type="Proteomes" id="UP000694402">
    <property type="component" value="Unassembled WGS sequence"/>
</dbReference>
<evidence type="ECO:0000256" key="8">
    <source>
        <dbReference type="ARBA" id="ARBA00023163"/>
    </source>
</evidence>
<dbReference type="FunFam" id="3.30.160.60:FF:000646">
    <property type="entry name" value="Myeloid zinc finger 1"/>
    <property type="match status" value="1"/>
</dbReference>
<dbReference type="PANTHER" id="PTHR23226">
    <property type="entry name" value="ZINC FINGER AND SCAN DOMAIN-CONTAINING"/>
    <property type="match status" value="1"/>
</dbReference>
<keyword evidence="8" id="KW-0804">Transcription</keyword>
<keyword evidence="7" id="KW-0238">DNA-binding</keyword>
<dbReference type="PANTHER" id="PTHR23226:SF416">
    <property type="entry name" value="FI01424P"/>
    <property type="match status" value="1"/>
</dbReference>
<feature type="domain" description="C2H2-type" evidence="12">
    <location>
        <begin position="60"/>
        <end position="87"/>
    </location>
</feature>
<reference evidence="13" key="2">
    <citation type="submission" date="2025-08" db="UniProtKB">
        <authorList>
            <consortium name="Ensembl"/>
        </authorList>
    </citation>
    <scope>IDENTIFICATION</scope>
</reference>
<dbReference type="PROSITE" id="PS00028">
    <property type="entry name" value="ZINC_FINGER_C2H2_1"/>
    <property type="match status" value="1"/>
</dbReference>
<dbReference type="Pfam" id="PF00096">
    <property type="entry name" value="zf-C2H2"/>
    <property type="match status" value="1"/>
</dbReference>
<feature type="region of interest" description="Disordered" evidence="11">
    <location>
        <begin position="1"/>
        <end position="30"/>
    </location>
</feature>
<dbReference type="Ensembl" id="ENSOTST00005177318.1">
    <property type="protein sequence ID" value="ENSOTSP00005155731.1"/>
    <property type="gene ID" value="ENSOTSG00005073964.1"/>
</dbReference>
<evidence type="ECO:0000256" key="4">
    <source>
        <dbReference type="ARBA" id="ARBA00022771"/>
    </source>
</evidence>
<evidence type="ECO:0000256" key="10">
    <source>
        <dbReference type="PROSITE-ProRule" id="PRU00042"/>
    </source>
</evidence>
<dbReference type="SMART" id="SM00355">
    <property type="entry name" value="ZnF_C2H2"/>
    <property type="match status" value="2"/>
</dbReference>
<dbReference type="GO" id="GO:0005634">
    <property type="term" value="C:nucleus"/>
    <property type="evidence" value="ECO:0007669"/>
    <property type="project" value="UniProtKB-SubCell"/>
</dbReference>
<proteinExistence type="predicted"/>
<sequence length="90" mass="9947">FTETGGSSKTPASTSSGVIGSQRGRPNIRTDCDKPYSCATCGNFPKQVEIHQNAHWGELFSCHLCGASFSDSFNLKRHQRVHMGEIYINR</sequence>
<evidence type="ECO:0000313" key="14">
    <source>
        <dbReference type="Proteomes" id="UP000694402"/>
    </source>
</evidence>
<evidence type="ECO:0000256" key="6">
    <source>
        <dbReference type="ARBA" id="ARBA00023015"/>
    </source>
</evidence>
<evidence type="ECO:0000256" key="11">
    <source>
        <dbReference type="SAM" id="MobiDB-lite"/>
    </source>
</evidence>
<keyword evidence="6" id="KW-0805">Transcription regulation</keyword>
<protein>
    <recommendedName>
        <fullName evidence="12">C2H2-type domain-containing protein</fullName>
    </recommendedName>
</protein>
<keyword evidence="9" id="KW-0539">Nucleus</keyword>
<evidence type="ECO:0000256" key="7">
    <source>
        <dbReference type="ARBA" id="ARBA00023125"/>
    </source>
</evidence>
<evidence type="ECO:0000256" key="5">
    <source>
        <dbReference type="ARBA" id="ARBA00022833"/>
    </source>
</evidence>
<dbReference type="SUPFAM" id="SSF57667">
    <property type="entry name" value="beta-beta-alpha zinc fingers"/>
    <property type="match status" value="1"/>
</dbReference>
<dbReference type="GO" id="GO:0000981">
    <property type="term" value="F:DNA-binding transcription factor activity, RNA polymerase II-specific"/>
    <property type="evidence" value="ECO:0007669"/>
    <property type="project" value="TreeGrafter"/>
</dbReference>
<keyword evidence="2" id="KW-0479">Metal-binding</keyword>
<comment type="subcellular location">
    <subcellularLocation>
        <location evidence="1">Nucleus</location>
    </subcellularLocation>
</comment>
<dbReference type="InterPro" id="IPR013087">
    <property type="entry name" value="Znf_C2H2_type"/>
</dbReference>
<name>A0AAZ3SRI7_ONCTS</name>
<evidence type="ECO:0000256" key="3">
    <source>
        <dbReference type="ARBA" id="ARBA00022737"/>
    </source>
</evidence>
<dbReference type="GO" id="GO:0000978">
    <property type="term" value="F:RNA polymerase II cis-regulatory region sequence-specific DNA binding"/>
    <property type="evidence" value="ECO:0007669"/>
    <property type="project" value="TreeGrafter"/>
</dbReference>
<keyword evidence="3" id="KW-0677">Repeat</keyword>
<keyword evidence="5" id="KW-0862">Zinc</keyword>
<organism evidence="13 14">
    <name type="scientific">Oncorhynchus tshawytscha</name>
    <name type="common">Chinook salmon</name>
    <name type="synonym">Salmo tshawytscha</name>
    <dbReference type="NCBI Taxonomy" id="74940"/>
    <lineage>
        <taxon>Eukaryota</taxon>
        <taxon>Metazoa</taxon>
        <taxon>Chordata</taxon>
        <taxon>Craniata</taxon>
        <taxon>Vertebrata</taxon>
        <taxon>Euteleostomi</taxon>
        <taxon>Actinopterygii</taxon>
        <taxon>Neopterygii</taxon>
        <taxon>Teleostei</taxon>
        <taxon>Protacanthopterygii</taxon>
        <taxon>Salmoniformes</taxon>
        <taxon>Salmonidae</taxon>
        <taxon>Salmoninae</taxon>
        <taxon>Oncorhynchus</taxon>
    </lineage>
</organism>
<evidence type="ECO:0000256" key="2">
    <source>
        <dbReference type="ARBA" id="ARBA00022723"/>
    </source>
</evidence>
<dbReference type="GO" id="GO:0008270">
    <property type="term" value="F:zinc ion binding"/>
    <property type="evidence" value="ECO:0007669"/>
    <property type="project" value="UniProtKB-KW"/>
</dbReference>
<dbReference type="InterPro" id="IPR036236">
    <property type="entry name" value="Znf_C2H2_sf"/>
</dbReference>
<feature type="compositionally biased region" description="Polar residues" evidence="11">
    <location>
        <begin position="1"/>
        <end position="19"/>
    </location>
</feature>
<reference evidence="13" key="3">
    <citation type="submission" date="2025-09" db="UniProtKB">
        <authorList>
            <consortium name="Ensembl"/>
        </authorList>
    </citation>
    <scope>IDENTIFICATION</scope>
</reference>
<keyword evidence="14" id="KW-1185">Reference proteome</keyword>